<protein>
    <submittedName>
        <fullName evidence="1">Uncharacterized protein</fullName>
    </submittedName>
</protein>
<comment type="caution">
    <text evidence="1">The sequence shown here is derived from an EMBL/GenBank/DDBJ whole genome shotgun (WGS) entry which is preliminary data.</text>
</comment>
<organism evidence="1 2">
    <name type="scientific">Lasiosphaeria ovina</name>
    <dbReference type="NCBI Taxonomy" id="92902"/>
    <lineage>
        <taxon>Eukaryota</taxon>
        <taxon>Fungi</taxon>
        <taxon>Dikarya</taxon>
        <taxon>Ascomycota</taxon>
        <taxon>Pezizomycotina</taxon>
        <taxon>Sordariomycetes</taxon>
        <taxon>Sordariomycetidae</taxon>
        <taxon>Sordariales</taxon>
        <taxon>Lasiosphaeriaceae</taxon>
        <taxon>Lasiosphaeria</taxon>
    </lineage>
</organism>
<keyword evidence="2" id="KW-1185">Reference proteome</keyword>
<reference evidence="1" key="2">
    <citation type="submission" date="2023-06" db="EMBL/GenBank/DDBJ databases">
        <authorList>
            <consortium name="Lawrence Berkeley National Laboratory"/>
            <person name="Haridas S."/>
            <person name="Hensen N."/>
            <person name="Bonometti L."/>
            <person name="Westerberg I."/>
            <person name="Brannstrom I.O."/>
            <person name="Guillou S."/>
            <person name="Cros-Aarteil S."/>
            <person name="Calhoun S."/>
            <person name="Kuo A."/>
            <person name="Mondo S."/>
            <person name="Pangilinan J."/>
            <person name="Riley R."/>
            <person name="Labutti K."/>
            <person name="Andreopoulos B."/>
            <person name="Lipzen A."/>
            <person name="Chen C."/>
            <person name="Yanf M."/>
            <person name="Daum C."/>
            <person name="Ng V."/>
            <person name="Clum A."/>
            <person name="Steindorff A."/>
            <person name="Ohm R."/>
            <person name="Martin F."/>
            <person name="Silar P."/>
            <person name="Natvig D."/>
            <person name="Lalanne C."/>
            <person name="Gautier V."/>
            <person name="Ament-Velasquez S.L."/>
            <person name="Kruys A."/>
            <person name="Hutchinson M.I."/>
            <person name="Powell A.J."/>
            <person name="Barry K."/>
            <person name="Miller A.N."/>
            <person name="Grigoriev I.V."/>
            <person name="Debuchy R."/>
            <person name="Gladieux P."/>
            <person name="Thoren M.H."/>
            <person name="Johannesson H."/>
        </authorList>
    </citation>
    <scope>NUCLEOTIDE SEQUENCE</scope>
    <source>
        <strain evidence="1">CBS 958.72</strain>
    </source>
</reference>
<reference evidence="1" key="1">
    <citation type="journal article" date="2023" name="Mol. Phylogenet. Evol.">
        <title>Genome-scale phylogeny and comparative genomics of the fungal order Sordariales.</title>
        <authorList>
            <person name="Hensen N."/>
            <person name="Bonometti L."/>
            <person name="Westerberg I."/>
            <person name="Brannstrom I.O."/>
            <person name="Guillou S."/>
            <person name="Cros-Aarteil S."/>
            <person name="Calhoun S."/>
            <person name="Haridas S."/>
            <person name="Kuo A."/>
            <person name="Mondo S."/>
            <person name="Pangilinan J."/>
            <person name="Riley R."/>
            <person name="LaButti K."/>
            <person name="Andreopoulos B."/>
            <person name="Lipzen A."/>
            <person name="Chen C."/>
            <person name="Yan M."/>
            <person name="Daum C."/>
            <person name="Ng V."/>
            <person name="Clum A."/>
            <person name="Steindorff A."/>
            <person name="Ohm R.A."/>
            <person name="Martin F."/>
            <person name="Silar P."/>
            <person name="Natvig D.O."/>
            <person name="Lalanne C."/>
            <person name="Gautier V."/>
            <person name="Ament-Velasquez S.L."/>
            <person name="Kruys A."/>
            <person name="Hutchinson M.I."/>
            <person name="Powell A.J."/>
            <person name="Barry K."/>
            <person name="Miller A.N."/>
            <person name="Grigoriev I.V."/>
            <person name="Debuchy R."/>
            <person name="Gladieux P."/>
            <person name="Hiltunen Thoren M."/>
            <person name="Johannesson H."/>
        </authorList>
    </citation>
    <scope>NUCLEOTIDE SEQUENCE</scope>
    <source>
        <strain evidence="1">CBS 958.72</strain>
    </source>
</reference>
<evidence type="ECO:0000313" key="2">
    <source>
        <dbReference type="Proteomes" id="UP001287356"/>
    </source>
</evidence>
<accession>A0AAE0NL42</accession>
<evidence type="ECO:0000313" key="1">
    <source>
        <dbReference type="EMBL" id="KAK3383508.1"/>
    </source>
</evidence>
<proteinExistence type="predicted"/>
<dbReference type="AlphaFoldDB" id="A0AAE0NL42"/>
<dbReference type="Proteomes" id="UP001287356">
    <property type="component" value="Unassembled WGS sequence"/>
</dbReference>
<dbReference type="EMBL" id="JAULSN010000001">
    <property type="protein sequence ID" value="KAK3383508.1"/>
    <property type="molecule type" value="Genomic_DNA"/>
</dbReference>
<gene>
    <name evidence="1" type="ORF">B0T24DRAFT_688048</name>
</gene>
<sequence>MAYFDFDRDWRADMPLADQARELVQQKLDEGVRLVALKTDQEVVVGSCPAGTVLWLFHNAILEEIEDRM</sequence>
<name>A0AAE0NL42_9PEZI</name>